<proteinExistence type="predicted"/>
<name>A0A2A9NAD5_9AGAR</name>
<sequence length="57" mass="6523">MDFGILNLSKNEIFLRFNWLKYHNPKVDWKASKIEFSQCPVGVAQSGTPAQSTRLIP</sequence>
<dbReference type="AlphaFoldDB" id="A0A2A9NAD5"/>
<reference evidence="1 2" key="1">
    <citation type="submission" date="2014-02" db="EMBL/GenBank/DDBJ databases">
        <title>Transposable element dynamics among asymbiotic and ectomycorrhizal Amanita fungi.</title>
        <authorList>
            <consortium name="DOE Joint Genome Institute"/>
            <person name="Hess J."/>
            <person name="Skrede I."/>
            <person name="Wolfe B."/>
            <person name="LaButti K."/>
            <person name="Ohm R.A."/>
            <person name="Grigoriev I.V."/>
            <person name="Pringle A."/>
        </authorList>
    </citation>
    <scope>NUCLEOTIDE SEQUENCE [LARGE SCALE GENOMIC DNA]</scope>
    <source>
        <strain evidence="1 2">SKay4041</strain>
    </source>
</reference>
<evidence type="ECO:0000313" key="1">
    <source>
        <dbReference type="EMBL" id="PFH45207.1"/>
    </source>
</evidence>
<organism evidence="1 2">
    <name type="scientific">Amanita thiersii Skay4041</name>
    <dbReference type="NCBI Taxonomy" id="703135"/>
    <lineage>
        <taxon>Eukaryota</taxon>
        <taxon>Fungi</taxon>
        <taxon>Dikarya</taxon>
        <taxon>Basidiomycota</taxon>
        <taxon>Agaricomycotina</taxon>
        <taxon>Agaricomycetes</taxon>
        <taxon>Agaricomycetidae</taxon>
        <taxon>Agaricales</taxon>
        <taxon>Pluteineae</taxon>
        <taxon>Amanitaceae</taxon>
        <taxon>Amanita</taxon>
    </lineage>
</organism>
<accession>A0A2A9NAD5</accession>
<keyword evidence="2" id="KW-1185">Reference proteome</keyword>
<evidence type="ECO:0000313" key="2">
    <source>
        <dbReference type="Proteomes" id="UP000242287"/>
    </source>
</evidence>
<dbReference type="Proteomes" id="UP000242287">
    <property type="component" value="Unassembled WGS sequence"/>
</dbReference>
<gene>
    <name evidence="1" type="ORF">AMATHDRAFT_9767</name>
</gene>
<protein>
    <submittedName>
        <fullName evidence="1">Uncharacterized protein</fullName>
    </submittedName>
</protein>
<dbReference type="OrthoDB" id="3038571at2759"/>
<dbReference type="EMBL" id="KZ302496">
    <property type="protein sequence ID" value="PFH45207.1"/>
    <property type="molecule type" value="Genomic_DNA"/>
</dbReference>